<keyword evidence="23" id="KW-1185">Reference proteome</keyword>
<dbReference type="RefSeq" id="WP_012874610.1">
    <property type="nucleotide sequence ID" value="NC_013525.1"/>
</dbReference>
<evidence type="ECO:0000256" key="15">
    <source>
        <dbReference type="ARBA" id="ARBA00022840"/>
    </source>
</evidence>
<dbReference type="HAMAP" id="MF_00079">
    <property type="entry name" value="HisG_Long"/>
    <property type="match status" value="1"/>
</dbReference>
<evidence type="ECO:0000259" key="21">
    <source>
        <dbReference type="Pfam" id="PF08029"/>
    </source>
</evidence>
<reference evidence="23" key="1">
    <citation type="journal article" date="2010" name="Stand. Genomic Sci.">
        <title>Complete genome sequence of 'Thermobaculum terrenum' type strain (YNP1).</title>
        <authorList>
            <person name="Kiss H."/>
            <person name="Cleland D."/>
            <person name="Lapidus A."/>
            <person name="Lucas S."/>
            <person name="Glavina Del Rio T."/>
            <person name="Nolan M."/>
            <person name="Tice H."/>
            <person name="Han C."/>
            <person name="Goodwin L."/>
            <person name="Pitluck S."/>
            <person name="Liolios K."/>
            <person name="Ivanova N."/>
            <person name="Mavromatis K."/>
            <person name="Ovchinnikova G."/>
            <person name="Pati A."/>
            <person name="Chen A."/>
            <person name="Palaniappan K."/>
            <person name="Land M."/>
            <person name="Hauser L."/>
            <person name="Chang Y."/>
            <person name="Jeffries C."/>
            <person name="Lu M."/>
            <person name="Brettin T."/>
            <person name="Detter J."/>
            <person name="Goker M."/>
            <person name="Tindall B."/>
            <person name="Beck B."/>
            <person name="McDermott T."/>
            <person name="Woyke T."/>
            <person name="Bristow J."/>
            <person name="Eisen J."/>
            <person name="Markowitz V."/>
            <person name="Hugenholtz P."/>
            <person name="Kyrpides N."/>
            <person name="Klenk H."/>
            <person name="Cheng J."/>
        </authorList>
    </citation>
    <scope>NUCLEOTIDE SEQUENCE [LARGE SCALE GENOMIC DNA]</scope>
    <source>
        <strain evidence="23">ATCC BAA-798 / YNP1</strain>
    </source>
</reference>
<evidence type="ECO:0000256" key="4">
    <source>
        <dbReference type="ARBA" id="ARBA00004667"/>
    </source>
</evidence>
<dbReference type="KEGG" id="ttr:Tter_0658"/>
<comment type="function">
    <text evidence="18 19">Catalyzes the condensation of ATP and 5-phosphoribose 1-diphosphate to form N'-(5'-phosphoribosyl)-ATP (PR-ATP). Has a crucial role in the pathway because the rate of histidine biosynthesis seems to be controlled primarily by regulation of HisG enzymatic activity.</text>
</comment>
<dbReference type="GO" id="GO:0005524">
    <property type="term" value="F:ATP binding"/>
    <property type="evidence" value="ECO:0007669"/>
    <property type="project" value="UniProtKB-KW"/>
</dbReference>
<keyword evidence="15 19" id="KW-0067">ATP-binding</keyword>
<evidence type="ECO:0000256" key="1">
    <source>
        <dbReference type="ARBA" id="ARBA00000915"/>
    </source>
</evidence>
<evidence type="ECO:0000256" key="2">
    <source>
        <dbReference type="ARBA" id="ARBA00001946"/>
    </source>
</evidence>
<keyword evidence="12 19" id="KW-0808">Transferase</keyword>
<dbReference type="InterPro" id="IPR018198">
    <property type="entry name" value="ATP_PRibTrfase_CS"/>
</dbReference>
<keyword evidence="14 19" id="KW-0547">Nucleotide-binding</keyword>
<dbReference type="EC" id="2.4.2.17" evidence="7 19"/>
<comment type="activity regulation">
    <text evidence="19">Feedback inhibited by histidine.</text>
</comment>
<dbReference type="GO" id="GO:0000105">
    <property type="term" value="P:L-histidine biosynthetic process"/>
    <property type="evidence" value="ECO:0007669"/>
    <property type="project" value="UniProtKB-UniRule"/>
</dbReference>
<sequence length="292" mass="32160">MGTGEERRLRLAMQRQGRLTEGTTSLLRGIGLQFESYQQRLLTPCRNFPLDILFGRDDDIPEYVADGTVDLGIVGRNMIVEKEARVEELLPLGFGYCSLVVAVPNDSNIESPEQLHGKRVATSYPNSTKRYFQNLGVEVELVVLSGSVEVAPSLGIASAIVDISATGSTLVLNDLRTIATVLESEAVLIANPETVESSDVKPNIDRLLLRIKSLLAAKQYKYVMMNAPRWALPAIRKITPGLKSPTVVPLADPDWVAVHTVIQESEFWEVIEKLREAGASEILVNPIEKLLL</sequence>
<dbReference type="FunFam" id="3.40.190.10:FF:000008">
    <property type="entry name" value="ATP phosphoribosyltransferase"/>
    <property type="match status" value="1"/>
</dbReference>
<keyword evidence="11 19" id="KW-0328">Glycosyltransferase</keyword>
<dbReference type="STRING" id="525904.Tter_0658"/>
<comment type="catalytic activity">
    <reaction evidence="1 19">
        <text>1-(5-phospho-beta-D-ribosyl)-ATP + diphosphate = 5-phospho-alpha-D-ribose 1-diphosphate + ATP</text>
        <dbReference type="Rhea" id="RHEA:18473"/>
        <dbReference type="ChEBI" id="CHEBI:30616"/>
        <dbReference type="ChEBI" id="CHEBI:33019"/>
        <dbReference type="ChEBI" id="CHEBI:58017"/>
        <dbReference type="ChEBI" id="CHEBI:73183"/>
        <dbReference type="EC" id="2.4.2.17"/>
    </reaction>
</comment>
<dbReference type="InterPro" id="IPR013820">
    <property type="entry name" value="ATP_PRibTrfase_cat"/>
</dbReference>
<comment type="cofactor">
    <cofactor evidence="2 19">
        <name>Mg(2+)</name>
        <dbReference type="ChEBI" id="CHEBI:18420"/>
    </cofactor>
</comment>
<keyword evidence="16 19" id="KW-0460">Magnesium</keyword>
<dbReference type="Gene3D" id="3.40.190.10">
    <property type="entry name" value="Periplasmic binding protein-like II"/>
    <property type="match status" value="2"/>
</dbReference>
<dbReference type="PANTHER" id="PTHR21403">
    <property type="entry name" value="ATP PHOSPHORIBOSYLTRANSFERASE ATP-PRTASE"/>
    <property type="match status" value="1"/>
</dbReference>
<evidence type="ECO:0000256" key="14">
    <source>
        <dbReference type="ARBA" id="ARBA00022741"/>
    </source>
</evidence>
<accession>D1CF69</accession>
<dbReference type="Gene3D" id="3.30.70.120">
    <property type="match status" value="1"/>
</dbReference>
<gene>
    <name evidence="19" type="primary">hisG</name>
    <name evidence="22" type="ordered locus">Tter_0658</name>
</gene>
<dbReference type="SUPFAM" id="SSF54913">
    <property type="entry name" value="GlnB-like"/>
    <property type="match status" value="1"/>
</dbReference>
<dbReference type="eggNOG" id="COG0040">
    <property type="taxonomic scope" value="Bacteria"/>
</dbReference>
<evidence type="ECO:0000256" key="13">
    <source>
        <dbReference type="ARBA" id="ARBA00022723"/>
    </source>
</evidence>
<dbReference type="InterPro" id="IPR013115">
    <property type="entry name" value="HisG_C"/>
</dbReference>
<dbReference type="FunFam" id="3.30.70.120:FF:000002">
    <property type="entry name" value="ATP phosphoribosyltransferase"/>
    <property type="match status" value="1"/>
</dbReference>
<dbReference type="NCBIfam" id="TIGR00070">
    <property type="entry name" value="hisG"/>
    <property type="match status" value="1"/>
</dbReference>
<dbReference type="NCBIfam" id="TIGR03455">
    <property type="entry name" value="HisG_C-term"/>
    <property type="match status" value="1"/>
</dbReference>
<name>D1CF69_THET1</name>
<evidence type="ECO:0000256" key="11">
    <source>
        <dbReference type="ARBA" id="ARBA00022676"/>
    </source>
</evidence>
<comment type="similarity">
    <text evidence="5 19">Belongs to the ATP phosphoribosyltransferase family. Long subfamily.</text>
</comment>
<keyword evidence="13 19" id="KW-0479">Metal-binding</keyword>
<evidence type="ECO:0000256" key="18">
    <source>
        <dbReference type="ARBA" id="ARBA00024861"/>
    </source>
</evidence>
<comment type="similarity">
    <text evidence="6">Belongs to the ATP phosphoribosyltransferase family. Short subfamily.</text>
</comment>
<organism evidence="22 23">
    <name type="scientific">Thermobaculum terrenum (strain ATCC BAA-798 / CCMEE 7001 / YNP1)</name>
    <dbReference type="NCBI Taxonomy" id="525904"/>
    <lineage>
        <taxon>Bacteria</taxon>
        <taxon>Bacillati</taxon>
        <taxon>Chloroflexota</taxon>
        <taxon>Chloroflexia</taxon>
        <taxon>Candidatus Thermobaculales</taxon>
        <taxon>Candidatus Thermobaculaceae</taxon>
        <taxon>Thermobaculum</taxon>
    </lineage>
</organism>
<dbReference type="PROSITE" id="PS01316">
    <property type="entry name" value="ATP_P_PHORIBOSYLTR"/>
    <property type="match status" value="1"/>
</dbReference>
<dbReference type="PANTHER" id="PTHR21403:SF8">
    <property type="entry name" value="ATP PHOSPHORIBOSYLTRANSFERASE"/>
    <property type="match status" value="1"/>
</dbReference>
<keyword evidence="17 19" id="KW-0368">Histidine biosynthesis</keyword>
<dbReference type="UniPathway" id="UPA00031">
    <property type="reaction ID" value="UER00006"/>
</dbReference>
<keyword evidence="9 19" id="KW-0963">Cytoplasm</keyword>
<keyword evidence="10 19" id="KW-0028">Amino-acid biosynthesis</keyword>
<dbReference type="AlphaFoldDB" id="D1CF69"/>
<evidence type="ECO:0000313" key="22">
    <source>
        <dbReference type="EMBL" id="ACZ41575.1"/>
    </source>
</evidence>
<evidence type="ECO:0000256" key="3">
    <source>
        <dbReference type="ARBA" id="ARBA00004496"/>
    </source>
</evidence>
<dbReference type="InterPro" id="IPR001348">
    <property type="entry name" value="ATP_PRibTrfase_HisG"/>
</dbReference>
<protein>
    <recommendedName>
        <fullName evidence="8 19">ATP phosphoribosyltransferase</fullName>
        <shortName evidence="19">ATP-PRT</shortName>
        <shortName evidence="19">ATP-PRTase</shortName>
        <ecNumber evidence="7 19">2.4.2.17</ecNumber>
    </recommendedName>
</protein>
<dbReference type="GO" id="GO:0005737">
    <property type="term" value="C:cytoplasm"/>
    <property type="evidence" value="ECO:0007669"/>
    <property type="project" value="UniProtKB-SubCell"/>
</dbReference>
<comment type="subcellular location">
    <subcellularLocation>
        <location evidence="3 19">Cytoplasm</location>
    </subcellularLocation>
</comment>
<evidence type="ECO:0000256" key="19">
    <source>
        <dbReference type="HAMAP-Rule" id="MF_00079"/>
    </source>
</evidence>
<dbReference type="Pfam" id="PF01634">
    <property type="entry name" value="HisG"/>
    <property type="match status" value="1"/>
</dbReference>
<dbReference type="InterPro" id="IPR015867">
    <property type="entry name" value="N-reg_PII/ATP_PRibTrfase_C"/>
</dbReference>
<evidence type="ECO:0000256" key="6">
    <source>
        <dbReference type="ARBA" id="ARBA00009489"/>
    </source>
</evidence>
<dbReference type="HOGENOM" id="CLU_038115_1_0_0"/>
<evidence type="ECO:0000256" key="9">
    <source>
        <dbReference type="ARBA" id="ARBA00022490"/>
    </source>
</evidence>
<evidence type="ECO:0000313" key="23">
    <source>
        <dbReference type="Proteomes" id="UP000000323"/>
    </source>
</evidence>
<evidence type="ECO:0000256" key="16">
    <source>
        <dbReference type="ARBA" id="ARBA00022842"/>
    </source>
</evidence>
<evidence type="ECO:0000256" key="5">
    <source>
        <dbReference type="ARBA" id="ARBA00007955"/>
    </source>
</evidence>
<dbReference type="SUPFAM" id="SSF53850">
    <property type="entry name" value="Periplasmic binding protein-like II"/>
    <property type="match status" value="1"/>
</dbReference>
<dbReference type="Proteomes" id="UP000000323">
    <property type="component" value="Chromosome 1"/>
</dbReference>
<proteinExistence type="inferred from homology"/>
<dbReference type="GO" id="GO:0000287">
    <property type="term" value="F:magnesium ion binding"/>
    <property type="evidence" value="ECO:0007669"/>
    <property type="project" value="UniProtKB-UniRule"/>
</dbReference>
<dbReference type="GO" id="GO:0003879">
    <property type="term" value="F:ATP phosphoribosyltransferase activity"/>
    <property type="evidence" value="ECO:0007669"/>
    <property type="project" value="UniProtKB-UniRule"/>
</dbReference>
<dbReference type="InterPro" id="IPR011322">
    <property type="entry name" value="N-reg_PII-like_a/b"/>
</dbReference>
<comment type="pathway">
    <text evidence="4 19">Amino-acid biosynthesis; L-histidine biosynthesis; L-histidine from 5-phospho-alpha-D-ribose 1-diphosphate: step 1/9.</text>
</comment>
<dbReference type="InterPro" id="IPR020621">
    <property type="entry name" value="ATP-PRT_HisG_long"/>
</dbReference>
<evidence type="ECO:0000256" key="10">
    <source>
        <dbReference type="ARBA" id="ARBA00022605"/>
    </source>
</evidence>
<evidence type="ECO:0000256" key="12">
    <source>
        <dbReference type="ARBA" id="ARBA00022679"/>
    </source>
</evidence>
<dbReference type="Pfam" id="PF08029">
    <property type="entry name" value="HisG_C"/>
    <property type="match status" value="1"/>
</dbReference>
<evidence type="ECO:0000256" key="17">
    <source>
        <dbReference type="ARBA" id="ARBA00023102"/>
    </source>
</evidence>
<evidence type="ECO:0000256" key="8">
    <source>
        <dbReference type="ARBA" id="ARBA00020998"/>
    </source>
</evidence>
<evidence type="ECO:0000259" key="20">
    <source>
        <dbReference type="Pfam" id="PF01634"/>
    </source>
</evidence>
<feature type="domain" description="ATP phosphoribosyltransferase catalytic" evidence="20">
    <location>
        <begin position="56"/>
        <end position="212"/>
    </location>
</feature>
<feature type="domain" description="Histidine biosynthesis HisG C-terminal" evidence="21">
    <location>
        <begin position="217"/>
        <end position="289"/>
    </location>
</feature>
<dbReference type="EMBL" id="CP001825">
    <property type="protein sequence ID" value="ACZ41575.1"/>
    <property type="molecule type" value="Genomic_DNA"/>
</dbReference>
<evidence type="ECO:0000256" key="7">
    <source>
        <dbReference type="ARBA" id="ARBA00011946"/>
    </source>
</evidence>